<keyword evidence="5" id="KW-1185">Reference proteome</keyword>
<sequence length="398" mass="43879">MIDNDIFSRLSPESKMIFSLILHNRASTKGTLSELSGIKLTSLNRMMQPLEEMELLVESETGESTGGRKPILYDVNPLGYYIVGIDISRTYTQIVLTNLKMKPIKKYRFDMDSKSTPKIVLSKILSWIKEVKDKLKEENGTIIGVGIGTVGPIDKKRGMVLNPENFVAPGWENIPLKSIFEKRLGVQVVVDNGANAAVLAEAKFGIAKEIKNVIYINCGIGLRMGVIASGRFVRNINDAEDAFAHMVVNVNGMKCSCGNKGCIETYSSIYSIVERFKELNEKSDPGAITNEVSYVEICKAAEMMKTPAQDVITYAAEYMGEGLANLIKLLNPGIVILSGPLIRNSQLFYDICTDMAFTKSHLQKDGRVVFNRGGRFNEIAIAIGASALVLEKFLGNEL</sequence>
<comment type="similarity">
    <text evidence="2">Belongs to the ROK (NagC/XylR) family.</text>
</comment>
<keyword evidence="3" id="KW-0859">Xylose metabolism</keyword>
<reference evidence="4" key="2">
    <citation type="submission" date="2011-01" db="EMBL/GenBank/DDBJ databases">
        <title>The Non-contiguous Finished genome of Clostridium papyrosolvens.</title>
        <authorList>
            <person name="Lucas S."/>
            <person name="Copeland A."/>
            <person name="Lapidus A."/>
            <person name="Cheng J.-F."/>
            <person name="Goodwin L."/>
            <person name="Pitluck S."/>
            <person name="Misra M."/>
            <person name="Chertkov O."/>
            <person name="Detter J.C."/>
            <person name="Han C."/>
            <person name="Tapia R."/>
            <person name="Land M."/>
            <person name="Hauser L."/>
            <person name="Kyrpides N."/>
            <person name="Ivanova N."/>
            <person name="Pagani I."/>
            <person name="Mouttaki H."/>
            <person name="He Z."/>
            <person name="Zhou J."/>
            <person name="Hemme C.L."/>
            <person name="Woyke T."/>
        </authorList>
    </citation>
    <scope>NUCLEOTIDE SEQUENCE [LARGE SCALE GENOMIC DNA]</scope>
    <source>
        <strain evidence="4">DSM 2782</strain>
    </source>
</reference>
<dbReference type="Gene3D" id="1.10.10.10">
    <property type="entry name" value="Winged helix-like DNA-binding domain superfamily/Winged helix DNA-binding domain"/>
    <property type="match status" value="1"/>
</dbReference>
<evidence type="ECO:0000256" key="1">
    <source>
        <dbReference type="ARBA" id="ARBA00002486"/>
    </source>
</evidence>
<dbReference type="Pfam" id="PF00480">
    <property type="entry name" value="ROK"/>
    <property type="match status" value="1"/>
</dbReference>
<dbReference type="InterPro" id="IPR036390">
    <property type="entry name" value="WH_DNA-bd_sf"/>
</dbReference>
<dbReference type="STRING" id="588581.Cpap_1700"/>
<reference evidence="4" key="1">
    <citation type="submission" date="2009-07" db="EMBL/GenBank/DDBJ databases">
        <authorList>
            <consortium name="US DOE Joint Genome Institute (JGI-PGF)"/>
            <person name="Lucas S."/>
            <person name="Copeland A."/>
            <person name="Lapidus A."/>
            <person name="Glavina del Rio T."/>
            <person name="Tice H."/>
            <person name="Bruce D."/>
            <person name="Goodwin L."/>
            <person name="Pitluck S."/>
            <person name="Larimer F."/>
            <person name="Land M.L."/>
            <person name="Mouttaki H."/>
            <person name="He Z."/>
            <person name="Zhou J."/>
            <person name="Hemme C.L."/>
        </authorList>
    </citation>
    <scope>NUCLEOTIDE SEQUENCE [LARGE SCALE GENOMIC DNA]</scope>
    <source>
        <strain evidence="4">DSM 2782</strain>
    </source>
</reference>
<evidence type="ECO:0000256" key="2">
    <source>
        <dbReference type="ARBA" id="ARBA00006479"/>
    </source>
</evidence>
<dbReference type="Gene3D" id="3.30.420.40">
    <property type="match status" value="2"/>
</dbReference>
<dbReference type="eggNOG" id="COG1940">
    <property type="taxonomic scope" value="Bacteria"/>
</dbReference>
<comment type="function">
    <text evidence="1">Transcriptional repressor of xylose-utilizing enzymes.</text>
</comment>
<dbReference type="SUPFAM" id="SSF53067">
    <property type="entry name" value="Actin-like ATPase domain"/>
    <property type="match status" value="1"/>
</dbReference>
<dbReference type="eggNOG" id="COG1846">
    <property type="taxonomic scope" value="Bacteria"/>
</dbReference>
<organism evidence="4 5">
    <name type="scientific">Ruminiclostridium papyrosolvens DSM 2782</name>
    <dbReference type="NCBI Taxonomy" id="588581"/>
    <lineage>
        <taxon>Bacteria</taxon>
        <taxon>Bacillati</taxon>
        <taxon>Bacillota</taxon>
        <taxon>Clostridia</taxon>
        <taxon>Eubacteriales</taxon>
        <taxon>Oscillospiraceae</taxon>
        <taxon>Ruminiclostridium</taxon>
    </lineage>
</organism>
<dbReference type="PANTHER" id="PTHR18964:SF149">
    <property type="entry name" value="BIFUNCTIONAL UDP-N-ACETYLGLUCOSAMINE 2-EPIMERASE_N-ACETYLMANNOSAMINE KINASE"/>
    <property type="match status" value="1"/>
</dbReference>
<evidence type="ECO:0000313" key="4">
    <source>
        <dbReference type="EMBL" id="EGD47510.1"/>
    </source>
</evidence>
<proteinExistence type="inferred from homology"/>
<dbReference type="SUPFAM" id="SSF46785">
    <property type="entry name" value="Winged helix' DNA-binding domain"/>
    <property type="match status" value="1"/>
</dbReference>
<dbReference type="OrthoDB" id="9796533at2"/>
<comment type="caution">
    <text evidence="4">The sequence shown here is derived from an EMBL/GenBank/DDBJ whole genome shotgun (WGS) entry which is preliminary data.</text>
</comment>
<dbReference type="RefSeq" id="WP_004619371.1">
    <property type="nucleotide sequence ID" value="NZ_ACXX02000007.1"/>
</dbReference>
<dbReference type="PANTHER" id="PTHR18964">
    <property type="entry name" value="ROK (REPRESSOR, ORF, KINASE) FAMILY"/>
    <property type="match status" value="1"/>
</dbReference>
<accession>F1TD72</accession>
<dbReference type="EMBL" id="ACXX02000007">
    <property type="protein sequence ID" value="EGD47510.1"/>
    <property type="molecule type" value="Genomic_DNA"/>
</dbReference>
<dbReference type="InterPro" id="IPR000600">
    <property type="entry name" value="ROK"/>
</dbReference>
<evidence type="ECO:0000256" key="3">
    <source>
        <dbReference type="ARBA" id="ARBA00022629"/>
    </source>
</evidence>
<dbReference type="InterPro" id="IPR036388">
    <property type="entry name" value="WH-like_DNA-bd_sf"/>
</dbReference>
<dbReference type="GO" id="GO:0042732">
    <property type="term" value="P:D-xylose metabolic process"/>
    <property type="evidence" value="ECO:0007669"/>
    <property type="project" value="UniProtKB-KW"/>
</dbReference>
<dbReference type="Proteomes" id="UP000003860">
    <property type="component" value="Unassembled WGS sequence"/>
</dbReference>
<evidence type="ECO:0000313" key="5">
    <source>
        <dbReference type="Proteomes" id="UP000003860"/>
    </source>
</evidence>
<dbReference type="AlphaFoldDB" id="F1TD72"/>
<gene>
    <name evidence="4" type="ORF">Cpap_1700</name>
</gene>
<dbReference type="InterPro" id="IPR043129">
    <property type="entry name" value="ATPase_NBD"/>
</dbReference>
<keyword evidence="3" id="KW-0119">Carbohydrate metabolism</keyword>
<name>F1TD72_9FIRM</name>
<protein>
    <submittedName>
        <fullName evidence="4">ROK family protein</fullName>
    </submittedName>
</protein>